<dbReference type="Pfam" id="PF04749">
    <property type="entry name" value="PLAC8"/>
    <property type="match status" value="1"/>
</dbReference>
<reference evidence="2" key="1">
    <citation type="journal article" date="2023" name="Mol. Phylogenet. Evol.">
        <title>Genome-scale phylogeny and comparative genomics of the fungal order Sordariales.</title>
        <authorList>
            <person name="Hensen N."/>
            <person name="Bonometti L."/>
            <person name="Westerberg I."/>
            <person name="Brannstrom I.O."/>
            <person name="Guillou S."/>
            <person name="Cros-Aarteil S."/>
            <person name="Calhoun S."/>
            <person name="Haridas S."/>
            <person name="Kuo A."/>
            <person name="Mondo S."/>
            <person name="Pangilinan J."/>
            <person name="Riley R."/>
            <person name="LaButti K."/>
            <person name="Andreopoulos B."/>
            <person name="Lipzen A."/>
            <person name="Chen C."/>
            <person name="Yan M."/>
            <person name="Daum C."/>
            <person name="Ng V."/>
            <person name="Clum A."/>
            <person name="Steindorff A."/>
            <person name="Ohm R.A."/>
            <person name="Martin F."/>
            <person name="Silar P."/>
            <person name="Natvig D.O."/>
            <person name="Lalanne C."/>
            <person name="Gautier V."/>
            <person name="Ament-Velasquez S.L."/>
            <person name="Kruys A."/>
            <person name="Hutchinson M.I."/>
            <person name="Powell A.J."/>
            <person name="Barry K."/>
            <person name="Miller A.N."/>
            <person name="Grigoriev I.V."/>
            <person name="Debuchy R."/>
            <person name="Gladieux P."/>
            <person name="Hiltunen Thoren M."/>
            <person name="Johannesson H."/>
        </authorList>
    </citation>
    <scope>NUCLEOTIDE SEQUENCE</scope>
    <source>
        <strain evidence="2">SMH4131-1</strain>
    </source>
</reference>
<organism evidence="2 3">
    <name type="scientific">Cercophora scortea</name>
    <dbReference type="NCBI Taxonomy" id="314031"/>
    <lineage>
        <taxon>Eukaryota</taxon>
        <taxon>Fungi</taxon>
        <taxon>Dikarya</taxon>
        <taxon>Ascomycota</taxon>
        <taxon>Pezizomycotina</taxon>
        <taxon>Sordariomycetes</taxon>
        <taxon>Sordariomycetidae</taxon>
        <taxon>Sordariales</taxon>
        <taxon>Lasiosphaeriaceae</taxon>
        <taxon>Cercophora</taxon>
    </lineage>
</organism>
<gene>
    <name evidence="2" type="ORF">B0T19DRAFT_484585</name>
</gene>
<comment type="caution">
    <text evidence="2">The sequence shown here is derived from an EMBL/GenBank/DDBJ whole genome shotgun (WGS) entry which is preliminary data.</text>
</comment>
<reference evidence="2" key="2">
    <citation type="submission" date="2023-06" db="EMBL/GenBank/DDBJ databases">
        <authorList>
            <consortium name="Lawrence Berkeley National Laboratory"/>
            <person name="Haridas S."/>
            <person name="Hensen N."/>
            <person name="Bonometti L."/>
            <person name="Westerberg I."/>
            <person name="Brannstrom I.O."/>
            <person name="Guillou S."/>
            <person name="Cros-Aarteil S."/>
            <person name="Calhoun S."/>
            <person name="Kuo A."/>
            <person name="Mondo S."/>
            <person name="Pangilinan J."/>
            <person name="Riley R."/>
            <person name="Labutti K."/>
            <person name="Andreopoulos B."/>
            <person name="Lipzen A."/>
            <person name="Chen C."/>
            <person name="Yanf M."/>
            <person name="Daum C."/>
            <person name="Ng V."/>
            <person name="Clum A."/>
            <person name="Steindorff A."/>
            <person name="Ohm R."/>
            <person name="Martin F."/>
            <person name="Silar P."/>
            <person name="Natvig D."/>
            <person name="Lalanne C."/>
            <person name="Gautier V."/>
            <person name="Ament-Velasquez S.L."/>
            <person name="Kruys A."/>
            <person name="Hutchinson M.I."/>
            <person name="Powell A.J."/>
            <person name="Barry K."/>
            <person name="Miller A.N."/>
            <person name="Grigoriev I.V."/>
            <person name="Debuchy R."/>
            <person name="Gladieux P."/>
            <person name="Thoren M.H."/>
            <person name="Johannesson H."/>
        </authorList>
    </citation>
    <scope>NUCLEOTIDE SEQUENCE</scope>
    <source>
        <strain evidence="2">SMH4131-1</strain>
    </source>
</reference>
<accession>A0AAE0IM61</accession>
<feature type="compositionally biased region" description="Basic and acidic residues" evidence="1">
    <location>
        <begin position="461"/>
        <end position="470"/>
    </location>
</feature>
<proteinExistence type="predicted"/>
<dbReference type="EMBL" id="JAUEPO010000003">
    <property type="protein sequence ID" value="KAK3327488.1"/>
    <property type="molecule type" value="Genomic_DNA"/>
</dbReference>
<feature type="region of interest" description="Disordered" evidence="1">
    <location>
        <begin position="214"/>
        <end position="505"/>
    </location>
</feature>
<evidence type="ECO:0000313" key="3">
    <source>
        <dbReference type="Proteomes" id="UP001286456"/>
    </source>
</evidence>
<dbReference type="InterPro" id="IPR006461">
    <property type="entry name" value="PLAC_motif_containing"/>
</dbReference>
<keyword evidence="3" id="KW-1185">Reference proteome</keyword>
<feature type="region of interest" description="Disordered" evidence="1">
    <location>
        <begin position="159"/>
        <end position="179"/>
    </location>
</feature>
<evidence type="ECO:0000313" key="2">
    <source>
        <dbReference type="EMBL" id="KAK3327488.1"/>
    </source>
</evidence>
<feature type="compositionally biased region" description="Basic and acidic residues" evidence="1">
    <location>
        <begin position="335"/>
        <end position="351"/>
    </location>
</feature>
<dbReference type="AlphaFoldDB" id="A0AAE0IM61"/>
<protein>
    <submittedName>
        <fullName evidence="2">Uncharacterized protein</fullName>
    </submittedName>
</protein>
<sequence>MAPGKLGFVTLARVLTFGRTHYRLKRVDRNQDPLDLSGYERCNNSCCQYGCCCIAGLYIGSGIYTGRETRRVRETYGIKGNYCADVAKGIFCQPCSLIRNDLEVRRREIANAQFELEEDLQPPIPLGEREYQPLYALNANQAYKSEPPMGSNLRQVLPVPENGSPGREVHFREPGRPNARMVPIYPDQLPPIPQVASLESLEALRKTQLLTPITERDSLEDPRVQQLRENTAPQVHSWLRSMGPSRKDKPTAEKVVLGPGPGSPPTLVPQAGKPEAKKKCPEACPKPKGTAGKGCKKGSSKKKCPDVPQAAAPEILVPSGDQEAVSPDPEPQPVPREDIPKPTPSPEHDITSDVLVPTSPTGAPREHSIQVDPRVASPGFEAAQGHDLSSDEEVDESEPADREHSLSADKAIAPDEEQAPREHDLDSDVVVNVDESEPDEEEPGEHALTKDPVVPVYSPSPKEHDLESDSRVPTPRLQAREHSLSKDKRVPTPTSKGPYAHGIHLDERVPTPELVWLPLEHNILQDRKVLTPSPNYEEHDLHADQRVKSNALLPARQHSIKSDNKVAGQTEQLKEHGIQADNMVASPAPKDKNHSISADNKVAQRAYQLLEHFLEQDRKGSKSAEK</sequence>
<dbReference type="Proteomes" id="UP001286456">
    <property type="component" value="Unassembled WGS sequence"/>
</dbReference>
<feature type="compositionally biased region" description="Acidic residues" evidence="1">
    <location>
        <begin position="434"/>
        <end position="443"/>
    </location>
</feature>
<feature type="compositionally biased region" description="Basic and acidic residues" evidence="1">
    <location>
        <begin position="478"/>
        <end position="490"/>
    </location>
</feature>
<evidence type="ECO:0000256" key="1">
    <source>
        <dbReference type="SAM" id="MobiDB-lite"/>
    </source>
</evidence>
<name>A0AAE0IM61_9PEZI</name>
<feature type="compositionally biased region" description="Basic and acidic residues" evidence="1">
    <location>
        <begin position="214"/>
        <end position="223"/>
    </location>
</feature>